<feature type="domain" description="Water stress and hypersensitive response" evidence="3">
    <location>
        <begin position="32"/>
        <end position="144"/>
    </location>
</feature>
<reference evidence="4 5" key="1">
    <citation type="submission" date="2017-04" db="EMBL/GenBank/DDBJ databases">
        <title>Whole genome sequence of Bdellovibrio bacteriovorus strain SSB218315.</title>
        <authorList>
            <person name="Oyedara O."/>
            <person name="Rodriguez-Perez M.A."/>
        </authorList>
    </citation>
    <scope>NUCLEOTIDE SEQUENCE [LARGE SCALE GENOMIC DNA]</scope>
    <source>
        <strain evidence="4 5">SSB218315</strain>
    </source>
</reference>
<dbReference type="RefSeq" id="WP_088566023.1">
    <property type="nucleotide sequence ID" value="NZ_CP020946.1"/>
</dbReference>
<protein>
    <submittedName>
        <fullName evidence="4">Desiccation-like protein</fullName>
    </submittedName>
</protein>
<accession>A0A1Z3NAR0</accession>
<dbReference type="SUPFAM" id="SSF117070">
    <property type="entry name" value="LEA14-like"/>
    <property type="match status" value="1"/>
</dbReference>
<proteinExistence type="inferred from homology"/>
<name>A0A1Z3NAR0_BDEBC</name>
<evidence type="ECO:0000256" key="1">
    <source>
        <dbReference type="ARBA" id="ARBA00005960"/>
    </source>
</evidence>
<evidence type="ECO:0000313" key="5">
    <source>
        <dbReference type="Proteomes" id="UP000197003"/>
    </source>
</evidence>
<keyword evidence="2" id="KW-0732">Signal</keyword>
<gene>
    <name evidence="4" type="ORF">B9G79_13760</name>
</gene>
<dbReference type="Proteomes" id="UP000197003">
    <property type="component" value="Chromosome"/>
</dbReference>
<evidence type="ECO:0000259" key="3">
    <source>
        <dbReference type="SMART" id="SM00769"/>
    </source>
</evidence>
<feature type="chain" id="PRO_5012012171" evidence="2">
    <location>
        <begin position="19"/>
        <end position="148"/>
    </location>
</feature>
<dbReference type="Gene3D" id="2.60.40.1820">
    <property type="match status" value="1"/>
</dbReference>
<dbReference type="AlphaFoldDB" id="A0A1Z3NAR0"/>
<dbReference type="InterPro" id="IPR045043">
    <property type="entry name" value="Lea14-like"/>
</dbReference>
<evidence type="ECO:0000313" key="4">
    <source>
        <dbReference type="EMBL" id="ASD64560.1"/>
    </source>
</evidence>
<dbReference type="PROSITE" id="PS51257">
    <property type="entry name" value="PROKAR_LIPOPROTEIN"/>
    <property type="match status" value="1"/>
</dbReference>
<dbReference type="PANTHER" id="PTHR31459">
    <property type="match status" value="1"/>
</dbReference>
<feature type="signal peptide" evidence="2">
    <location>
        <begin position="1"/>
        <end position="18"/>
    </location>
</feature>
<evidence type="ECO:0000256" key="2">
    <source>
        <dbReference type="SAM" id="SignalP"/>
    </source>
</evidence>
<organism evidence="4 5">
    <name type="scientific">Bdellovibrio bacteriovorus</name>
    <dbReference type="NCBI Taxonomy" id="959"/>
    <lineage>
        <taxon>Bacteria</taxon>
        <taxon>Pseudomonadati</taxon>
        <taxon>Bdellovibrionota</taxon>
        <taxon>Bdellovibrionia</taxon>
        <taxon>Bdellovibrionales</taxon>
        <taxon>Pseudobdellovibrionaceae</taxon>
        <taxon>Bdellovibrio</taxon>
    </lineage>
</organism>
<dbReference type="GO" id="GO:0009269">
    <property type="term" value="P:response to desiccation"/>
    <property type="evidence" value="ECO:0007669"/>
    <property type="project" value="InterPro"/>
</dbReference>
<dbReference type="InterPro" id="IPR013990">
    <property type="entry name" value="WHy-dom"/>
</dbReference>
<comment type="similarity">
    <text evidence="1">Belongs to the LEA type 2 family.</text>
</comment>
<dbReference type="OrthoDB" id="5293361at2"/>
<dbReference type="EMBL" id="CP020946">
    <property type="protein sequence ID" value="ASD64560.1"/>
    <property type="molecule type" value="Genomic_DNA"/>
</dbReference>
<dbReference type="PANTHER" id="PTHR31459:SF2">
    <property type="entry name" value="OS03G0843300 PROTEIN"/>
    <property type="match status" value="1"/>
</dbReference>
<dbReference type="SMART" id="SM00769">
    <property type="entry name" value="WHy"/>
    <property type="match status" value="1"/>
</dbReference>
<dbReference type="InterPro" id="IPR004864">
    <property type="entry name" value="LEA_2"/>
</dbReference>
<sequence length="148" mass="16281">MKKFALITMLLFQMVVSAGCSSLFGYSEEPKVQLNQVYLRDADFTGATLIFVVNVQNPNKSDIKVKEIAYKVFISGKELTEAKTEKPILVPANAATDIEVPLPVKYTAILGNLGDILTAREVAYRIDGSAKTGFFSIPFSKEGKVELR</sequence>
<dbReference type="Pfam" id="PF03168">
    <property type="entry name" value="LEA_2"/>
    <property type="match status" value="1"/>
</dbReference>